<evidence type="ECO:0000256" key="1">
    <source>
        <dbReference type="SAM" id="MobiDB-lite"/>
    </source>
</evidence>
<organism evidence="2 3">
    <name type="scientific">Catenuloplanes nepalensis</name>
    <dbReference type="NCBI Taxonomy" id="587533"/>
    <lineage>
        <taxon>Bacteria</taxon>
        <taxon>Bacillati</taxon>
        <taxon>Actinomycetota</taxon>
        <taxon>Actinomycetes</taxon>
        <taxon>Micromonosporales</taxon>
        <taxon>Micromonosporaceae</taxon>
        <taxon>Catenuloplanes</taxon>
    </lineage>
</organism>
<feature type="region of interest" description="Disordered" evidence="1">
    <location>
        <begin position="1"/>
        <end position="32"/>
    </location>
</feature>
<keyword evidence="3" id="KW-1185">Reference proteome</keyword>
<sequence>MSDSPEAPREHIARRDLTPAGGVFRTRAGHRR</sequence>
<gene>
    <name evidence="2" type="ORF">J2S43_004602</name>
</gene>
<dbReference type="Proteomes" id="UP001240984">
    <property type="component" value="Unassembled WGS sequence"/>
</dbReference>
<evidence type="ECO:0000313" key="2">
    <source>
        <dbReference type="EMBL" id="MDP9796090.1"/>
    </source>
</evidence>
<feature type="compositionally biased region" description="Basic and acidic residues" evidence="1">
    <location>
        <begin position="1"/>
        <end position="17"/>
    </location>
</feature>
<evidence type="ECO:0000313" key="3">
    <source>
        <dbReference type="Proteomes" id="UP001240984"/>
    </source>
</evidence>
<name>A0ABT9MXD3_9ACTN</name>
<proteinExistence type="predicted"/>
<accession>A0ABT9MXD3</accession>
<protein>
    <submittedName>
        <fullName evidence="2">Uncharacterized protein</fullName>
    </submittedName>
</protein>
<comment type="caution">
    <text evidence="2">The sequence shown here is derived from an EMBL/GenBank/DDBJ whole genome shotgun (WGS) entry which is preliminary data.</text>
</comment>
<dbReference type="EMBL" id="JAUSRA010000001">
    <property type="protein sequence ID" value="MDP9796090.1"/>
    <property type="molecule type" value="Genomic_DNA"/>
</dbReference>
<reference evidence="2 3" key="1">
    <citation type="submission" date="2023-07" db="EMBL/GenBank/DDBJ databases">
        <title>Sequencing the genomes of 1000 actinobacteria strains.</title>
        <authorList>
            <person name="Klenk H.-P."/>
        </authorList>
    </citation>
    <scope>NUCLEOTIDE SEQUENCE [LARGE SCALE GENOMIC DNA]</scope>
    <source>
        <strain evidence="2 3">DSM 44710</strain>
    </source>
</reference>